<protein>
    <submittedName>
        <fullName evidence="2">Uncharacterized protein</fullName>
    </submittedName>
</protein>
<feature type="compositionally biased region" description="Low complexity" evidence="1">
    <location>
        <begin position="258"/>
        <end position="267"/>
    </location>
</feature>
<evidence type="ECO:0000313" key="3">
    <source>
        <dbReference type="Proteomes" id="UP000000768"/>
    </source>
</evidence>
<feature type="region of interest" description="Disordered" evidence="1">
    <location>
        <begin position="124"/>
        <end position="188"/>
    </location>
</feature>
<feature type="compositionally biased region" description="Low complexity" evidence="1">
    <location>
        <begin position="146"/>
        <end position="184"/>
    </location>
</feature>
<feature type="compositionally biased region" description="Low complexity" evidence="1">
    <location>
        <begin position="213"/>
        <end position="239"/>
    </location>
</feature>
<proteinExistence type="predicted"/>
<dbReference type="InParanoid" id="A0A1Z5RFJ9"/>
<feature type="compositionally biased region" description="Basic and acidic residues" evidence="1">
    <location>
        <begin position="20"/>
        <end position="34"/>
    </location>
</feature>
<evidence type="ECO:0000256" key="1">
    <source>
        <dbReference type="SAM" id="MobiDB-lite"/>
    </source>
</evidence>
<gene>
    <name evidence="2" type="ORF">SORBI_3006G256801</name>
</gene>
<dbReference type="EMBL" id="CM000765">
    <property type="protein sequence ID" value="OQU82524.1"/>
    <property type="molecule type" value="Genomic_DNA"/>
</dbReference>
<accession>A0A1Z5RFJ9</accession>
<dbReference type="Gramene" id="OQU82524">
    <property type="protein sequence ID" value="OQU82524"/>
    <property type="gene ID" value="SORBI_3006G256801"/>
</dbReference>
<dbReference type="Proteomes" id="UP000000768">
    <property type="component" value="Chromosome 6"/>
</dbReference>
<feature type="region of interest" description="Disordered" evidence="1">
    <location>
        <begin position="1"/>
        <end position="46"/>
    </location>
</feature>
<name>A0A1Z5RFJ9_SORBI</name>
<reference evidence="3" key="2">
    <citation type="journal article" date="2018" name="Plant J.">
        <title>The Sorghum bicolor reference genome: improved assembly, gene annotations, a transcriptome atlas, and signatures of genome organization.</title>
        <authorList>
            <person name="McCormick R.F."/>
            <person name="Truong S.K."/>
            <person name="Sreedasyam A."/>
            <person name="Jenkins J."/>
            <person name="Shu S."/>
            <person name="Sims D."/>
            <person name="Kennedy M."/>
            <person name="Amirebrahimi M."/>
            <person name="Weers B.D."/>
            <person name="McKinley B."/>
            <person name="Mattison A."/>
            <person name="Morishige D.T."/>
            <person name="Grimwood J."/>
            <person name="Schmutz J."/>
            <person name="Mullet J.E."/>
        </authorList>
    </citation>
    <scope>NUCLEOTIDE SEQUENCE [LARGE SCALE GENOMIC DNA]</scope>
    <source>
        <strain evidence="3">cv. BTx623</strain>
    </source>
</reference>
<evidence type="ECO:0000313" key="2">
    <source>
        <dbReference type="EMBL" id="OQU82524.1"/>
    </source>
</evidence>
<feature type="region of interest" description="Disordered" evidence="1">
    <location>
        <begin position="205"/>
        <end position="275"/>
    </location>
</feature>
<organism evidence="2 3">
    <name type="scientific">Sorghum bicolor</name>
    <name type="common">Sorghum</name>
    <name type="synonym">Sorghum vulgare</name>
    <dbReference type="NCBI Taxonomy" id="4558"/>
    <lineage>
        <taxon>Eukaryota</taxon>
        <taxon>Viridiplantae</taxon>
        <taxon>Streptophyta</taxon>
        <taxon>Embryophyta</taxon>
        <taxon>Tracheophyta</taxon>
        <taxon>Spermatophyta</taxon>
        <taxon>Magnoliopsida</taxon>
        <taxon>Liliopsida</taxon>
        <taxon>Poales</taxon>
        <taxon>Poaceae</taxon>
        <taxon>PACMAD clade</taxon>
        <taxon>Panicoideae</taxon>
        <taxon>Andropogonodae</taxon>
        <taxon>Andropogoneae</taxon>
        <taxon>Sorghinae</taxon>
        <taxon>Sorghum</taxon>
    </lineage>
</organism>
<feature type="compositionally biased region" description="Low complexity" evidence="1">
    <location>
        <begin position="124"/>
        <end position="136"/>
    </location>
</feature>
<keyword evidence="3" id="KW-1185">Reference proteome</keyword>
<sequence length="332" mass="34875">MEKGLGVSRMSCSARHRARDSRLGEKHPARDGERSTALATRDSRRQEQRRRLFVLSRGKNVVAILLFLSVSRLSTPRGRDDLGGGKQLVTGEVVVDDAEKALIHLRLRNRSSSAMYADMASASASSPAAIARAPSSVTPEDAGDNPACSSSSSSAPSPQSLSSSSPARSQAHAAAAPLSPSPSSQTTRLQWLTVSASEKMAEYMSTKSKAWMTSRSSTSRSSTKPTTSVAAAAAMSAAVGEDQLTTEEERAGGSIGPGRVRASRQAGSSGGGRGGEITRGGRFVFIWGARDGIEARSVQFGWRARTVFLKFEFVVGKEAEVFGAPESGGGVP</sequence>
<reference evidence="2 3" key="1">
    <citation type="journal article" date="2009" name="Nature">
        <title>The Sorghum bicolor genome and the diversification of grasses.</title>
        <authorList>
            <person name="Paterson A.H."/>
            <person name="Bowers J.E."/>
            <person name="Bruggmann R."/>
            <person name="Dubchak I."/>
            <person name="Grimwood J."/>
            <person name="Gundlach H."/>
            <person name="Haberer G."/>
            <person name="Hellsten U."/>
            <person name="Mitros T."/>
            <person name="Poliakov A."/>
            <person name="Schmutz J."/>
            <person name="Spannagl M."/>
            <person name="Tang H."/>
            <person name="Wang X."/>
            <person name="Wicker T."/>
            <person name="Bharti A.K."/>
            <person name="Chapman J."/>
            <person name="Feltus F.A."/>
            <person name="Gowik U."/>
            <person name="Grigoriev I.V."/>
            <person name="Lyons E."/>
            <person name="Maher C.A."/>
            <person name="Martis M."/>
            <person name="Narechania A."/>
            <person name="Otillar R.P."/>
            <person name="Penning B.W."/>
            <person name="Salamov A.A."/>
            <person name="Wang Y."/>
            <person name="Zhang L."/>
            <person name="Carpita N.C."/>
            <person name="Freeling M."/>
            <person name="Gingle A.R."/>
            <person name="Hash C.T."/>
            <person name="Keller B."/>
            <person name="Klein P."/>
            <person name="Kresovich S."/>
            <person name="McCann M.C."/>
            <person name="Ming R."/>
            <person name="Peterson D.G."/>
            <person name="Mehboob-ur-Rahman"/>
            <person name="Ware D."/>
            <person name="Westhoff P."/>
            <person name="Mayer K.F."/>
            <person name="Messing J."/>
            <person name="Rokhsar D.S."/>
        </authorList>
    </citation>
    <scope>NUCLEOTIDE SEQUENCE [LARGE SCALE GENOMIC DNA]</scope>
    <source>
        <strain evidence="3">cv. BTx623</strain>
    </source>
</reference>
<dbReference type="AlphaFoldDB" id="A0A1Z5RFJ9"/>